<dbReference type="EMBL" id="JACHXH010000001">
    <property type="protein sequence ID" value="MBB3132477.1"/>
    <property type="molecule type" value="Genomic_DNA"/>
</dbReference>
<gene>
    <name evidence="1" type="ORF">FHS26_000172</name>
</gene>
<comment type="caution">
    <text evidence="1">The sequence shown here is derived from an EMBL/GenBank/DDBJ whole genome shotgun (WGS) entry which is preliminary data.</text>
</comment>
<dbReference type="Proteomes" id="UP000518315">
    <property type="component" value="Unassembled WGS sequence"/>
</dbReference>
<name>A0A7W5BGF0_9HYPH</name>
<reference evidence="1 2" key="1">
    <citation type="submission" date="2020-08" db="EMBL/GenBank/DDBJ databases">
        <title>Genomic Encyclopedia of Type Strains, Phase III (KMG-III): the genomes of soil and plant-associated and newly described type strains.</title>
        <authorList>
            <person name="Whitman W."/>
        </authorList>
    </citation>
    <scope>NUCLEOTIDE SEQUENCE [LARGE SCALE GENOMIC DNA]</scope>
    <source>
        <strain evidence="1 2">CECT 4113</strain>
    </source>
</reference>
<dbReference type="AlphaFoldDB" id="A0A7W5BGF0"/>
<proteinExistence type="predicted"/>
<evidence type="ECO:0000313" key="2">
    <source>
        <dbReference type="Proteomes" id="UP000518315"/>
    </source>
</evidence>
<keyword evidence="2" id="KW-1185">Reference proteome</keyword>
<organism evidence="1 2">
    <name type="scientific">Rhizobium pisi</name>
    <dbReference type="NCBI Taxonomy" id="574561"/>
    <lineage>
        <taxon>Bacteria</taxon>
        <taxon>Pseudomonadati</taxon>
        <taxon>Pseudomonadota</taxon>
        <taxon>Alphaproteobacteria</taxon>
        <taxon>Hyphomicrobiales</taxon>
        <taxon>Rhizobiaceae</taxon>
        <taxon>Rhizobium/Agrobacterium group</taxon>
        <taxon>Rhizobium</taxon>
    </lineage>
</organism>
<accession>A0A7W5BGF0</accession>
<evidence type="ECO:0000313" key="1">
    <source>
        <dbReference type="EMBL" id="MBB3132477.1"/>
    </source>
</evidence>
<sequence length="68" mass="7554">MFEPEVSRPLEDILRWAGEQHLAVIEKDDLLADCRGKSDLVGGVDHRMTFSTSPVNSGSVTKSIRQRA</sequence>
<protein>
    <submittedName>
        <fullName evidence="1">Uncharacterized protein</fullName>
    </submittedName>
</protein>